<evidence type="ECO:0000256" key="3">
    <source>
        <dbReference type="ARBA" id="ARBA00010941"/>
    </source>
</evidence>
<dbReference type="AlphaFoldDB" id="A0ABD5YND2"/>
<protein>
    <recommendedName>
        <fullName evidence="9">Fructose-1,6-bisphosphatase class 1</fullName>
        <shortName evidence="9">FBPase class 1</shortName>
        <ecNumber evidence="9">3.1.3.11</ecNumber>
    </recommendedName>
    <alternativeName>
        <fullName evidence="9">D-fructose-1,6-bisphosphate 1-phosphohydrolase class 1</fullName>
    </alternativeName>
</protein>
<dbReference type="Gene3D" id="3.30.540.10">
    <property type="entry name" value="Fructose-1,6-Bisphosphatase, subunit A, domain 1"/>
    <property type="match status" value="1"/>
</dbReference>
<dbReference type="GO" id="GO:0000287">
    <property type="term" value="F:magnesium ion binding"/>
    <property type="evidence" value="ECO:0007669"/>
    <property type="project" value="UniProtKB-UniRule"/>
</dbReference>
<dbReference type="Gene3D" id="3.40.190.80">
    <property type="match status" value="1"/>
</dbReference>
<feature type="binding site" evidence="9">
    <location>
        <position position="90"/>
    </location>
    <ligand>
        <name>Mg(2+)</name>
        <dbReference type="ChEBI" id="CHEBI:18420"/>
        <label>1</label>
    </ligand>
</feature>
<dbReference type="InterPro" id="IPR028343">
    <property type="entry name" value="FBPtase"/>
</dbReference>
<evidence type="ECO:0000256" key="9">
    <source>
        <dbReference type="HAMAP-Rule" id="MF_01855"/>
    </source>
</evidence>
<dbReference type="Pfam" id="PF18913">
    <property type="entry name" value="FBPase_C"/>
    <property type="match status" value="1"/>
</dbReference>
<feature type="binding site" evidence="9">
    <location>
        <position position="196"/>
    </location>
    <ligand>
        <name>substrate</name>
    </ligand>
</feature>
<evidence type="ECO:0000259" key="10">
    <source>
        <dbReference type="Pfam" id="PF00316"/>
    </source>
</evidence>
<comment type="cofactor">
    <cofactor evidence="9">
        <name>Mg(2+)</name>
        <dbReference type="ChEBI" id="CHEBI:18420"/>
    </cofactor>
    <text evidence="9">Binds 2 magnesium ions per subunit.</text>
</comment>
<feature type="binding site" evidence="9">
    <location>
        <position position="91"/>
    </location>
    <ligand>
        <name>Mg(2+)</name>
        <dbReference type="ChEBI" id="CHEBI:18420"/>
        <label>2</label>
    </ligand>
</feature>
<dbReference type="PIRSF" id="PIRSF000904">
    <property type="entry name" value="FBPtase_SBPase"/>
    <property type="match status" value="1"/>
</dbReference>
<dbReference type="PROSITE" id="PS00124">
    <property type="entry name" value="FBPASE"/>
    <property type="match status" value="1"/>
</dbReference>
<dbReference type="SUPFAM" id="SSF56655">
    <property type="entry name" value="Carbohydrate phosphatase"/>
    <property type="match status" value="1"/>
</dbReference>
<feature type="binding site" evidence="9">
    <location>
        <begin position="91"/>
        <end position="94"/>
    </location>
    <ligand>
        <name>substrate</name>
    </ligand>
</feature>
<evidence type="ECO:0000256" key="1">
    <source>
        <dbReference type="ARBA" id="ARBA00001273"/>
    </source>
</evidence>
<feature type="binding site" evidence="9">
    <location>
        <position position="232"/>
    </location>
    <ligand>
        <name>Mg(2+)</name>
        <dbReference type="ChEBI" id="CHEBI:18420"/>
        <label>2</label>
    </ligand>
</feature>
<dbReference type="InterPro" id="IPR033391">
    <property type="entry name" value="FBPase_N"/>
</dbReference>
<proteinExistence type="inferred from homology"/>
<organism evidence="12 13">
    <name type="scientific">Halocatena marina</name>
    <dbReference type="NCBI Taxonomy" id="2934937"/>
    <lineage>
        <taxon>Archaea</taxon>
        <taxon>Methanobacteriati</taxon>
        <taxon>Methanobacteriota</taxon>
        <taxon>Stenosarchaea group</taxon>
        <taxon>Halobacteria</taxon>
        <taxon>Halobacteriales</taxon>
        <taxon>Natronomonadaceae</taxon>
        <taxon>Halocatena</taxon>
    </lineage>
</organism>
<comment type="caution">
    <text evidence="9">Lacks conserved residue(s) required for the propagation of feature annotation.</text>
</comment>
<feature type="domain" description="Fructose-1-6-bisphosphatase class 1 C-terminal" evidence="11">
    <location>
        <begin position="162"/>
        <end position="282"/>
    </location>
</feature>
<dbReference type="HAMAP" id="MF_01855">
    <property type="entry name" value="FBPase_class1"/>
    <property type="match status" value="1"/>
</dbReference>
<feature type="binding site" evidence="9">
    <location>
        <position position="88"/>
    </location>
    <ligand>
        <name>Mg(2+)</name>
        <dbReference type="ChEBI" id="CHEBI:18420"/>
        <label>1</label>
    </ligand>
</feature>
<evidence type="ECO:0000313" key="12">
    <source>
        <dbReference type="EMBL" id="MFC7190708.1"/>
    </source>
</evidence>
<evidence type="ECO:0000256" key="7">
    <source>
        <dbReference type="ARBA" id="ARBA00022842"/>
    </source>
</evidence>
<sequence>MSAVEEVFDVVAASARDIRDSLVGRRTYEDEENPSGEQQLEADVYADQLLEERLLAIDAVSAYASEERDDIVDNSADSNGDGYSIAVDPLDGSSNVKSNNAMGTIVGVYDDPLPTTGRSLIAAAYVLYGPLTTMVTAHDATVSEYVIEDGVRRLVQEDITLPDDPLVYGFGGRVPAWTDDFTDYVHEVEHELKLRYGGAMIADVNQVMTYGGIFAYPALESRPEGKLRLLFEGAPIAYIVESAGGRSSNGERSLLDVEATEIHQRVPVHVGNTEYVTRLEEALGT</sequence>
<dbReference type="EC" id="3.1.3.11" evidence="9"/>
<dbReference type="Pfam" id="PF00316">
    <property type="entry name" value="FBPase"/>
    <property type="match status" value="1"/>
</dbReference>
<feature type="binding site" evidence="9">
    <location>
        <position position="66"/>
    </location>
    <ligand>
        <name>Mg(2+)</name>
        <dbReference type="ChEBI" id="CHEBI:18420"/>
        <label>1</label>
    </ligand>
</feature>
<name>A0ABD5YND2_9EURY</name>
<evidence type="ECO:0000313" key="13">
    <source>
        <dbReference type="Proteomes" id="UP001596417"/>
    </source>
</evidence>
<dbReference type="EMBL" id="JBHTAX010000001">
    <property type="protein sequence ID" value="MFC7190708.1"/>
    <property type="molecule type" value="Genomic_DNA"/>
</dbReference>
<comment type="subcellular location">
    <subcellularLocation>
        <location evidence="9">Cytoplasm</location>
    </subcellularLocation>
</comment>
<gene>
    <name evidence="9" type="primary">fbp</name>
    <name evidence="12" type="ORF">ACFQL7_13265</name>
</gene>
<dbReference type="PANTHER" id="PTHR11556:SF35">
    <property type="entry name" value="SEDOHEPTULOSE-1,7-BISPHOSPHATASE, CHLOROPLASTIC"/>
    <property type="match status" value="1"/>
</dbReference>
<reference evidence="12 13" key="1">
    <citation type="journal article" date="2019" name="Int. J. Syst. Evol. Microbiol.">
        <title>The Global Catalogue of Microorganisms (GCM) 10K type strain sequencing project: providing services to taxonomists for standard genome sequencing and annotation.</title>
        <authorList>
            <consortium name="The Broad Institute Genomics Platform"/>
            <consortium name="The Broad Institute Genome Sequencing Center for Infectious Disease"/>
            <person name="Wu L."/>
            <person name="Ma J."/>
        </authorList>
    </citation>
    <scope>NUCLEOTIDE SEQUENCE [LARGE SCALE GENOMIC DNA]</scope>
    <source>
        <strain evidence="12 13">RDMS1</strain>
    </source>
</reference>
<dbReference type="PRINTS" id="PR01958">
    <property type="entry name" value="S17BPHPHTASE"/>
</dbReference>
<feature type="domain" description="Fructose-1-6-bisphosphatase class I N-terminal" evidence="10">
    <location>
        <begin position="29"/>
        <end position="148"/>
    </location>
</feature>
<dbReference type="InterPro" id="IPR000146">
    <property type="entry name" value="FBPase_class-1"/>
</dbReference>
<evidence type="ECO:0000256" key="4">
    <source>
        <dbReference type="ARBA" id="ARBA00022490"/>
    </source>
</evidence>
<dbReference type="PIRSF" id="PIRSF500210">
    <property type="entry name" value="FBPtase"/>
    <property type="match status" value="1"/>
</dbReference>
<evidence type="ECO:0000256" key="6">
    <source>
        <dbReference type="ARBA" id="ARBA00022801"/>
    </source>
</evidence>
<evidence type="ECO:0000256" key="2">
    <source>
        <dbReference type="ARBA" id="ARBA00005215"/>
    </source>
</evidence>
<feature type="binding site" evidence="9">
    <location>
        <position position="88"/>
    </location>
    <ligand>
        <name>Mg(2+)</name>
        <dbReference type="ChEBI" id="CHEBI:18420"/>
        <label>2</label>
    </ligand>
</feature>
<comment type="subunit">
    <text evidence="9">Homotetramer.</text>
</comment>
<keyword evidence="13" id="KW-1185">Reference proteome</keyword>
<comment type="catalytic activity">
    <reaction evidence="1 9">
        <text>beta-D-fructose 1,6-bisphosphate + H2O = beta-D-fructose 6-phosphate + phosphate</text>
        <dbReference type="Rhea" id="RHEA:11064"/>
        <dbReference type="ChEBI" id="CHEBI:15377"/>
        <dbReference type="ChEBI" id="CHEBI:32966"/>
        <dbReference type="ChEBI" id="CHEBI:43474"/>
        <dbReference type="ChEBI" id="CHEBI:57634"/>
        <dbReference type="EC" id="3.1.3.11"/>
    </reaction>
</comment>
<accession>A0ABD5YND2</accession>
<dbReference type="GO" id="GO:0042132">
    <property type="term" value="F:fructose 1,6-bisphosphate 1-phosphatase activity"/>
    <property type="evidence" value="ECO:0007669"/>
    <property type="project" value="UniProtKB-UniRule"/>
</dbReference>
<dbReference type="InterPro" id="IPR020548">
    <property type="entry name" value="Fructose_bisphosphatase_AS"/>
</dbReference>
<dbReference type="Proteomes" id="UP001596417">
    <property type="component" value="Unassembled WGS sequence"/>
</dbReference>
<dbReference type="InterPro" id="IPR044015">
    <property type="entry name" value="FBPase_C_dom"/>
</dbReference>
<comment type="caution">
    <text evidence="12">The sequence shown here is derived from an EMBL/GenBank/DDBJ whole genome shotgun (WGS) entry which is preliminary data.</text>
</comment>
<dbReference type="NCBIfam" id="NF006786">
    <property type="entry name" value="PRK09293.3-3"/>
    <property type="match status" value="1"/>
</dbReference>
<dbReference type="GO" id="GO:0006094">
    <property type="term" value="P:gluconeogenesis"/>
    <property type="evidence" value="ECO:0007669"/>
    <property type="project" value="UniProtKB-UniRule"/>
</dbReference>
<keyword evidence="6 9" id="KW-0378">Hydrolase</keyword>
<comment type="pathway">
    <text evidence="2">Carbohydrate biosynthesis; Calvin cycle.</text>
</comment>
<dbReference type="InterPro" id="IPR023079">
    <property type="entry name" value="SBPase"/>
</dbReference>
<keyword evidence="7 9" id="KW-0460">Magnesium</keyword>
<dbReference type="PANTHER" id="PTHR11556">
    <property type="entry name" value="FRUCTOSE-1,6-BISPHOSPHATASE-RELATED"/>
    <property type="match status" value="1"/>
</dbReference>
<keyword evidence="5 9" id="KW-0479">Metal-binding</keyword>
<dbReference type="GO" id="GO:0005737">
    <property type="term" value="C:cytoplasm"/>
    <property type="evidence" value="ECO:0007669"/>
    <property type="project" value="UniProtKB-SubCell"/>
</dbReference>
<keyword evidence="8 9" id="KW-0119">Carbohydrate metabolism</keyword>
<evidence type="ECO:0000259" key="11">
    <source>
        <dbReference type="Pfam" id="PF18913"/>
    </source>
</evidence>
<keyword evidence="4 9" id="KW-0963">Cytoplasm</keyword>
<dbReference type="RefSeq" id="WP_264555969.1">
    <property type="nucleotide sequence ID" value="NZ_CP109979.1"/>
</dbReference>
<feature type="binding site" evidence="9">
    <location>
        <position position="226"/>
    </location>
    <ligand>
        <name>substrate</name>
    </ligand>
</feature>
<comment type="similarity">
    <text evidence="3 9">Belongs to the FBPase class 1 family.</text>
</comment>
<evidence type="ECO:0000256" key="8">
    <source>
        <dbReference type="ARBA" id="ARBA00023277"/>
    </source>
</evidence>
<dbReference type="GeneID" id="76200352"/>
<evidence type="ECO:0000256" key="5">
    <source>
        <dbReference type="ARBA" id="ARBA00022723"/>
    </source>
</evidence>